<dbReference type="InterPro" id="IPR036812">
    <property type="entry name" value="NAD(P)_OxRdtase_dom_sf"/>
</dbReference>
<dbReference type="GO" id="GO:0016491">
    <property type="term" value="F:oxidoreductase activity"/>
    <property type="evidence" value="ECO:0007669"/>
    <property type="project" value="UniProtKB-KW"/>
</dbReference>
<dbReference type="RefSeq" id="WP_110311735.1">
    <property type="nucleotide sequence ID" value="NZ_QICL01000024.1"/>
</dbReference>
<comment type="caution">
    <text evidence="3">The sequence shown here is derived from an EMBL/GenBank/DDBJ whole genome shotgun (WGS) entry which is preliminary data.</text>
</comment>
<dbReference type="EMBL" id="QICL01000024">
    <property type="protein sequence ID" value="PXV61854.1"/>
    <property type="molecule type" value="Genomic_DNA"/>
</dbReference>
<evidence type="ECO:0000256" key="1">
    <source>
        <dbReference type="ARBA" id="ARBA00023002"/>
    </source>
</evidence>
<organism evidence="3 4">
    <name type="scientific">Dysgonomonas alginatilytica</name>
    <dbReference type="NCBI Taxonomy" id="1605892"/>
    <lineage>
        <taxon>Bacteria</taxon>
        <taxon>Pseudomonadati</taxon>
        <taxon>Bacteroidota</taxon>
        <taxon>Bacteroidia</taxon>
        <taxon>Bacteroidales</taxon>
        <taxon>Dysgonomonadaceae</taxon>
        <taxon>Dysgonomonas</taxon>
    </lineage>
</organism>
<keyword evidence="1" id="KW-0560">Oxidoreductase</keyword>
<gene>
    <name evidence="3" type="ORF">CLV62_1249</name>
</gene>
<name>A0A2V3PKC2_9BACT</name>
<dbReference type="AlphaFoldDB" id="A0A2V3PKC2"/>
<dbReference type="SUPFAM" id="SSF51430">
    <property type="entry name" value="NAD(P)-linked oxidoreductase"/>
    <property type="match status" value="1"/>
</dbReference>
<proteinExistence type="predicted"/>
<dbReference type="PANTHER" id="PTHR43364">
    <property type="entry name" value="NADH-SPECIFIC METHYLGLYOXAL REDUCTASE-RELATED"/>
    <property type="match status" value="1"/>
</dbReference>
<keyword evidence="4" id="KW-1185">Reference proteome</keyword>
<dbReference type="FunFam" id="3.20.20.100:FF:000004">
    <property type="entry name" value="Oxidoreductase, aldo/keto reductase"/>
    <property type="match status" value="1"/>
</dbReference>
<dbReference type="InterPro" id="IPR023210">
    <property type="entry name" value="NADP_OxRdtase_dom"/>
</dbReference>
<dbReference type="Gene3D" id="3.20.20.100">
    <property type="entry name" value="NADP-dependent oxidoreductase domain"/>
    <property type="match status" value="1"/>
</dbReference>
<sequence length="316" mass="35655">MGLKRKIGKSDLEVVPFALGGNVFGWTADEKESFDILDKYADAGFDFIDTADIYSVWFPGNKGGESETIIGKWLKKSGKRKQLTIATKVGAQISETHRGLKKAYILSEVEESLKRLQTDHIDLYFTHYDDLSTPLEETLEAYAQLVKEGKVRYIATSNMTPARIRESIEVSRKNNFPEYVCLQPEYNLYDRNQYETKYEDLAKEYHLGVVSYFSLASGFLTGKYNSIEDIAQSKRKDALSKYINDRGQNILIALHEVAKEYNATLAQIALAWLLARPSVTAPIASVSKASQLDILKCVDINLRKEALEKLNAVSKI</sequence>
<dbReference type="Pfam" id="PF00248">
    <property type="entry name" value="Aldo_ket_red"/>
    <property type="match status" value="1"/>
</dbReference>
<dbReference type="PANTHER" id="PTHR43364:SF6">
    <property type="entry name" value="OXIDOREDUCTASE-RELATED"/>
    <property type="match status" value="1"/>
</dbReference>
<evidence type="ECO:0000259" key="2">
    <source>
        <dbReference type="Pfam" id="PF00248"/>
    </source>
</evidence>
<dbReference type="OrthoDB" id="9773828at2"/>
<accession>A0A2V3PKC2</accession>
<evidence type="ECO:0000313" key="4">
    <source>
        <dbReference type="Proteomes" id="UP000247973"/>
    </source>
</evidence>
<reference evidence="3 4" key="1">
    <citation type="submission" date="2018-03" db="EMBL/GenBank/DDBJ databases">
        <title>Genomic Encyclopedia of Archaeal and Bacterial Type Strains, Phase II (KMG-II): from individual species to whole genera.</title>
        <authorList>
            <person name="Goeker M."/>
        </authorList>
    </citation>
    <scope>NUCLEOTIDE SEQUENCE [LARGE SCALE GENOMIC DNA]</scope>
    <source>
        <strain evidence="3 4">DSM 100214</strain>
    </source>
</reference>
<evidence type="ECO:0000313" key="3">
    <source>
        <dbReference type="EMBL" id="PXV61854.1"/>
    </source>
</evidence>
<dbReference type="Proteomes" id="UP000247973">
    <property type="component" value="Unassembled WGS sequence"/>
</dbReference>
<dbReference type="InterPro" id="IPR050523">
    <property type="entry name" value="AKR_Detox_Biosynth"/>
</dbReference>
<protein>
    <submittedName>
        <fullName evidence="3">Aryl-alcohol dehydrogenase-like predicted oxidoreductase</fullName>
    </submittedName>
</protein>
<dbReference type="GO" id="GO:0005829">
    <property type="term" value="C:cytosol"/>
    <property type="evidence" value="ECO:0007669"/>
    <property type="project" value="UniProtKB-ARBA"/>
</dbReference>
<dbReference type="CDD" id="cd19081">
    <property type="entry name" value="AKR_AKR9C1"/>
    <property type="match status" value="1"/>
</dbReference>
<feature type="domain" description="NADP-dependent oxidoreductase" evidence="2">
    <location>
        <begin position="18"/>
        <end position="313"/>
    </location>
</feature>